<feature type="region of interest" description="Disordered" evidence="1">
    <location>
        <begin position="420"/>
        <end position="455"/>
    </location>
</feature>
<proteinExistence type="predicted"/>
<sequence length="470" mass="52813">MASEMVKKVSGSIMEGGSAKKGEVCIGGKCKMLGAASLLDMFERKVDVETTVVVACQATESNTREQLNVISIQDEEELVAKPRPETVVSKERRLQIEELDEWWTQKSRTPDKPKPSQDELNTLLNQLKVGDKVLLDATNPRITTSEPNEEIPLMVLSIFPYGTVELIAGMRSVNSSHHLDHAEESRETWPWAELPKQHGHETRPCLETIVETENVTRACNTLVPSTCGQHYQNEHGRGPMYTGRAPTCPSNTGTMSSLRGKKTTIPASKKRKRAVSSSGPTTEIRHPFLQDLVPASATYDPSRSKALALPPSLRYLYAILAHTLTGRRESTSVVTTHDAYFLWSMANEHIIDFAYFIAFAIRHQMERHKRGYFRLLNIAAQSSSLTLIIQMSPQGILSMLSMRMIEKRHGTYPPRYRIAQSTEEEDPEDILDDVPPHHKDPPTQPSPPSRPVRTTASYADIFERLTRFEQ</sequence>
<protein>
    <submittedName>
        <fullName evidence="2">Uncharacterized protein</fullName>
    </submittedName>
</protein>
<evidence type="ECO:0000256" key="1">
    <source>
        <dbReference type="SAM" id="MobiDB-lite"/>
    </source>
</evidence>
<dbReference type="AlphaFoldDB" id="A0A2P5WZ91"/>
<dbReference type="Proteomes" id="UP000239757">
    <property type="component" value="Unassembled WGS sequence"/>
</dbReference>
<evidence type="ECO:0000313" key="2">
    <source>
        <dbReference type="EMBL" id="PPR96408.1"/>
    </source>
</evidence>
<dbReference type="OrthoDB" id="913780at2759"/>
<name>A0A2P5WZ91_GOSBA</name>
<reference evidence="2 3" key="1">
    <citation type="submission" date="2015-01" db="EMBL/GenBank/DDBJ databases">
        <title>Genome of allotetraploid Gossypium barbadense reveals genomic plasticity and fiber elongation in cotton evolution.</title>
        <authorList>
            <person name="Chen X."/>
            <person name="Liu X."/>
            <person name="Zhao B."/>
            <person name="Zheng H."/>
            <person name="Hu Y."/>
            <person name="Lu G."/>
            <person name="Yang C."/>
            <person name="Chen J."/>
            <person name="Shan C."/>
            <person name="Zhang L."/>
            <person name="Zhou Y."/>
            <person name="Wang L."/>
            <person name="Guo W."/>
            <person name="Bai Y."/>
            <person name="Ruan J."/>
            <person name="Shangguan X."/>
            <person name="Mao Y."/>
            <person name="Jiang J."/>
            <person name="Zhu Y."/>
            <person name="Lei J."/>
            <person name="Kang H."/>
            <person name="Chen S."/>
            <person name="He X."/>
            <person name="Wang R."/>
            <person name="Wang Y."/>
            <person name="Chen J."/>
            <person name="Wang L."/>
            <person name="Yu S."/>
            <person name="Wang B."/>
            <person name="Wei J."/>
            <person name="Song S."/>
            <person name="Lu X."/>
            <person name="Gao Z."/>
            <person name="Gu W."/>
            <person name="Deng X."/>
            <person name="Ma D."/>
            <person name="Wang S."/>
            <person name="Liang W."/>
            <person name="Fang L."/>
            <person name="Cai C."/>
            <person name="Zhu X."/>
            <person name="Zhou B."/>
            <person name="Zhang Y."/>
            <person name="Chen Z."/>
            <person name="Xu S."/>
            <person name="Zhu R."/>
            <person name="Wang S."/>
            <person name="Zhang T."/>
            <person name="Zhao G."/>
        </authorList>
    </citation>
    <scope>NUCLEOTIDE SEQUENCE [LARGE SCALE GENOMIC DNA]</scope>
    <source>
        <strain evidence="3">cv. Xinhai21</strain>
        <tissue evidence="2">Leaf</tissue>
    </source>
</reference>
<accession>A0A2P5WZ91</accession>
<gene>
    <name evidence="2" type="ORF">GOBAR_AA24261</name>
</gene>
<feature type="compositionally biased region" description="Acidic residues" evidence="1">
    <location>
        <begin position="422"/>
        <end position="432"/>
    </location>
</feature>
<organism evidence="2 3">
    <name type="scientific">Gossypium barbadense</name>
    <name type="common">Sea Island cotton</name>
    <name type="synonym">Hibiscus barbadensis</name>
    <dbReference type="NCBI Taxonomy" id="3634"/>
    <lineage>
        <taxon>Eukaryota</taxon>
        <taxon>Viridiplantae</taxon>
        <taxon>Streptophyta</taxon>
        <taxon>Embryophyta</taxon>
        <taxon>Tracheophyta</taxon>
        <taxon>Spermatophyta</taxon>
        <taxon>Magnoliopsida</taxon>
        <taxon>eudicotyledons</taxon>
        <taxon>Gunneridae</taxon>
        <taxon>Pentapetalae</taxon>
        <taxon>rosids</taxon>
        <taxon>malvids</taxon>
        <taxon>Malvales</taxon>
        <taxon>Malvaceae</taxon>
        <taxon>Malvoideae</taxon>
        <taxon>Gossypium</taxon>
    </lineage>
</organism>
<evidence type="ECO:0000313" key="3">
    <source>
        <dbReference type="Proteomes" id="UP000239757"/>
    </source>
</evidence>
<dbReference type="EMBL" id="KZ666049">
    <property type="protein sequence ID" value="PPR96408.1"/>
    <property type="molecule type" value="Genomic_DNA"/>
</dbReference>
<feature type="region of interest" description="Disordered" evidence="1">
    <location>
        <begin position="249"/>
        <end position="283"/>
    </location>
</feature>